<feature type="compositionally biased region" description="Low complexity" evidence="1">
    <location>
        <begin position="268"/>
        <end position="285"/>
    </location>
</feature>
<gene>
    <name evidence="4" type="ORF">DFH08DRAFT_1040732</name>
</gene>
<protein>
    <recommendedName>
        <fullName evidence="3">DUF6534 domain-containing protein</fullName>
    </recommendedName>
</protein>
<keyword evidence="5" id="KW-1185">Reference proteome</keyword>
<feature type="transmembrane region" description="Helical" evidence="2">
    <location>
        <begin position="167"/>
        <end position="189"/>
    </location>
</feature>
<dbReference type="AlphaFoldDB" id="A0AAD6ZBY6"/>
<evidence type="ECO:0000256" key="1">
    <source>
        <dbReference type="SAM" id="MobiDB-lite"/>
    </source>
</evidence>
<feature type="transmembrane region" description="Helical" evidence="2">
    <location>
        <begin position="22"/>
        <end position="43"/>
    </location>
</feature>
<dbReference type="PANTHER" id="PTHR40465">
    <property type="entry name" value="CHROMOSOME 1, WHOLE GENOME SHOTGUN SEQUENCE"/>
    <property type="match status" value="1"/>
</dbReference>
<feature type="region of interest" description="Disordered" evidence="1">
    <location>
        <begin position="267"/>
        <end position="290"/>
    </location>
</feature>
<accession>A0AAD6ZBY6</accession>
<dbReference type="Proteomes" id="UP001218218">
    <property type="component" value="Unassembled WGS sequence"/>
</dbReference>
<evidence type="ECO:0000259" key="3">
    <source>
        <dbReference type="Pfam" id="PF20152"/>
    </source>
</evidence>
<dbReference type="InterPro" id="IPR045339">
    <property type="entry name" value="DUF6534"/>
</dbReference>
<organism evidence="4 5">
    <name type="scientific">Mycena albidolilacea</name>
    <dbReference type="NCBI Taxonomy" id="1033008"/>
    <lineage>
        <taxon>Eukaryota</taxon>
        <taxon>Fungi</taxon>
        <taxon>Dikarya</taxon>
        <taxon>Basidiomycota</taxon>
        <taxon>Agaricomycotina</taxon>
        <taxon>Agaricomycetes</taxon>
        <taxon>Agaricomycetidae</taxon>
        <taxon>Agaricales</taxon>
        <taxon>Marasmiineae</taxon>
        <taxon>Mycenaceae</taxon>
        <taxon>Mycena</taxon>
    </lineage>
</organism>
<evidence type="ECO:0000313" key="5">
    <source>
        <dbReference type="Proteomes" id="UP001218218"/>
    </source>
</evidence>
<feature type="domain" description="DUF6534" evidence="3">
    <location>
        <begin position="175"/>
        <end position="259"/>
    </location>
</feature>
<feature type="transmembrane region" description="Helical" evidence="2">
    <location>
        <begin position="126"/>
        <end position="147"/>
    </location>
</feature>
<sequence length="331" mass="36540">MSTIGPLIPAPPPIVQVSGPLLLVYLLSWGLFGTLTVQVYFFYLAFPRDKRSNKILVYTVYLIELTQTIWLTHDAFAIFGYGFADFSALTKVYSEWLLVPVTSGLVAFISQSFYAYRVYVLSGSRIIPFIIVIIALTSSVAAFITGAFTFEAGDIRFLQTRKNKISLVIWCGGSALDDIIIAVCMTYFLTKRDTGFSHTNVLISKLTRLIIETGTFTAVVALSNLALYLAFPDRSYFTTPGGILPKLYANTILVVLNSRITIVGGRGTDTTSGTTSSRSYRRNTTANGEFDSQPPSLAMVAIRRAAFASEADLRERVEMKVMDDPRIETSV</sequence>
<evidence type="ECO:0000256" key="2">
    <source>
        <dbReference type="SAM" id="Phobius"/>
    </source>
</evidence>
<name>A0AAD6ZBY6_9AGAR</name>
<feature type="transmembrane region" description="Helical" evidence="2">
    <location>
        <begin position="96"/>
        <end position="114"/>
    </location>
</feature>
<dbReference type="PANTHER" id="PTHR40465:SF1">
    <property type="entry name" value="DUF6534 DOMAIN-CONTAINING PROTEIN"/>
    <property type="match status" value="1"/>
</dbReference>
<keyword evidence="2" id="KW-0812">Transmembrane</keyword>
<proteinExistence type="predicted"/>
<dbReference type="Pfam" id="PF20152">
    <property type="entry name" value="DUF6534"/>
    <property type="match status" value="1"/>
</dbReference>
<dbReference type="EMBL" id="JARIHO010000064">
    <property type="protein sequence ID" value="KAJ7315046.1"/>
    <property type="molecule type" value="Genomic_DNA"/>
</dbReference>
<feature type="transmembrane region" description="Helical" evidence="2">
    <location>
        <begin position="55"/>
        <end position="84"/>
    </location>
</feature>
<keyword evidence="2" id="KW-0472">Membrane</keyword>
<reference evidence="4" key="1">
    <citation type="submission" date="2023-03" db="EMBL/GenBank/DDBJ databases">
        <title>Massive genome expansion in bonnet fungi (Mycena s.s.) driven by repeated elements and novel gene families across ecological guilds.</title>
        <authorList>
            <consortium name="Lawrence Berkeley National Laboratory"/>
            <person name="Harder C.B."/>
            <person name="Miyauchi S."/>
            <person name="Viragh M."/>
            <person name="Kuo A."/>
            <person name="Thoen E."/>
            <person name="Andreopoulos B."/>
            <person name="Lu D."/>
            <person name="Skrede I."/>
            <person name="Drula E."/>
            <person name="Henrissat B."/>
            <person name="Morin E."/>
            <person name="Kohler A."/>
            <person name="Barry K."/>
            <person name="LaButti K."/>
            <person name="Morin E."/>
            <person name="Salamov A."/>
            <person name="Lipzen A."/>
            <person name="Mereny Z."/>
            <person name="Hegedus B."/>
            <person name="Baldrian P."/>
            <person name="Stursova M."/>
            <person name="Weitz H."/>
            <person name="Taylor A."/>
            <person name="Grigoriev I.V."/>
            <person name="Nagy L.G."/>
            <person name="Martin F."/>
            <person name="Kauserud H."/>
        </authorList>
    </citation>
    <scope>NUCLEOTIDE SEQUENCE</scope>
    <source>
        <strain evidence="4">CBHHK002</strain>
    </source>
</reference>
<keyword evidence="2" id="KW-1133">Transmembrane helix</keyword>
<feature type="transmembrane region" description="Helical" evidence="2">
    <location>
        <begin position="209"/>
        <end position="231"/>
    </location>
</feature>
<comment type="caution">
    <text evidence="4">The sequence shown here is derived from an EMBL/GenBank/DDBJ whole genome shotgun (WGS) entry which is preliminary data.</text>
</comment>
<evidence type="ECO:0000313" key="4">
    <source>
        <dbReference type="EMBL" id="KAJ7315046.1"/>
    </source>
</evidence>